<dbReference type="PANTHER" id="PTHR24305">
    <property type="entry name" value="CYTOCHROME P450"/>
    <property type="match status" value="1"/>
</dbReference>
<dbReference type="GO" id="GO:0016705">
    <property type="term" value="F:oxidoreductase activity, acting on paired donors, with incorporation or reduction of molecular oxygen"/>
    <property type="evidence" value="ECO:0007669"/>
    <property type="project" value="InterPro"/>
</dbReference>
<organism evidence="9 10">
    <name type="scientific">Tolypocladium paradoxum</name>
    <dbReference type="NCBI Taxonomy" id="94208"/>
    <lineage>
        <taxon>Eukaryota</taxon>
        <taxon>Fungi</taxon>
        <taxon>Dikarya</taxon>
        <taxon>Ascomycota</taxon>
        <taxon>Pezizomycotina</taxon>
        <taxon>Sordariomycetes</taxon>
        <taxon>Hypocreomycetidae</taxon>
        <taxon>Hypocreales</taxon>
        <taxon>Ophiocordycipitaceae</taxon>
        <taxon>Tolypocladium</taxon>
    </lineage>
</organism>
<evidence type="ECO:0000256" key="2">
    <source>
        <dbReference type="ARBA" id="ARBA00010617"/>
    </source>
</evidence>
<accession>A0A2S4L798</accession>
<keyword evidence="5" id="KW-0560">Oxidoreductase</keyword>
<name>A0A2S4L798_9HYPO</name>
<evidence type="ECO:0000256" key="1">
    <source>
        <dbReference type="ARBA" id="ARBA00001971"/>
    </source>
</evidence>
<comment type="caution">
    <text evidence="9">The sequence shown here is derived from an EMBL/GenBank/DDBJ whole genome shotgun (WGS) entry which is preliminary data.</text>
</comment>
<keyword evidence="6 8" id="KW-0408">Iron</keyword>
<protein>
    <recommendedName>
        <fullName evidence="11">Isotrichodermin C-15 hydroxylase</fullName>
    </recommendedName>
</protein>
<dbReference type="CDD" id="cd11058">
    <property type="entry name" value="CYP60B-like"/>
    <property type="match status" value="1"/>
</dbReference>
<evidence type="ECO:0000256" key="4">
    <source>
        <dbReference type="ARBA" id="ARBA00022723"/>
    </source>
</evidence>
<dbReference type="SUPFAM" id="SSF48264">
    <property type="entry name" value="Cytochrome P450"/>
    <property type="match status" value="1"/>
</dbReference>
<keyword evidence="10" id="KW-1185">Reference proteome</keyword>
<dbReference type="InterPro" id="IPR002401">
    <property type="entry name" value="Cyt_P450_E_grp-I"/>
</dbReference>
<evidence type="ECO:0000256" key="3">
    <source>
        <dbReference type="ARBA" id="ARBA00022617"/>
    </source>
</evidence>
<dbReference type="STRING" id="94208.A0A2S4L798"/>
<dbReference type="Gene3D" id="1.10.630.10">
    <property type="entry name" value="Cytochrome P450"/>
    <property type="match status" value="1"/>
</dbReference>
<dbReference type="GO" id="GO:0005506">
    <property type="term" value="F:iron ion binding"/>
    <property type="evidence" value="ECO:0007669"/>
    <property type="project" value="InterPro"/>
</dbReference>
<dbReference type="InterPro" id="IPR001128">
    <property type="entry name" value="Cyt_P450"/>
</dbReference>
<keyword evidence="3 8" id="KW-0349">Heme</keyword>
<dbReference type="Proteomes" id="UP000237481">
    <property type="component" value="Unassembled WGS sequence"/>
</dbReference>
<dbReference type="InterPro" id="IPR050121">
    <property type="entry name" value="Cytochrome_P450_monoxygenase"/>
</dbReference>
<dbReference type="GO" id="GO:0004497">
    <property type="term" value="F:monooxygenase activity"/>
    <property type="evidence" value="ECO:0007669"/>
    <property type="project" value="UniProtKB-KW"/>
</dbReference>
<dbReference type="InterPro" id="IPR036396">
    <property type="entry name" value="Cyt_P450_sf"/>
</dbReference>
<dbReference type="Pfam" id="PF00067">
    <property type="entry name" value="p450"/>
    <property type="match status" value="1"/>
</dbReference>
<reference evidence="9 10" key="1">
    <citation type="submission" date="2018-01" db="EMBL/GenBank/DDBJ databases">
        <title>Harnessing the power of phylogenomics to disentangle the directionality and signatures of interkingdom host jumping in the parasitic fungal genus Tolypocladium.</title>
        <authorList>
            <person name="Quandt C.A."/>
            <person name="Patterson W."/>
            <person name="Spatafora J.W."/>
        </authorList>
    </citation>
    <scope>NUCLEOTIDE SEQUENCE [LARGE SCALE GENOMIC DNA]</scope>
    <source>
        <strain evidence="9 10">NRBC 100945</strain>
    </source>
</reference>
<gene>
    <name evidence="9" type="ORF">TPAR_01461</name>
</gene>
<dbReference type="PANTHER" id="PTHR24305:SF230">
    <property type="entry name" value="P450, PUTATIVE (EUROFUNG)-RELATED"/>
    <property type="match status" value="1"/>
</dbReference>
<feature type="binding site" description="axial binding residue" evidence="8">
    <location>
        <position position="432"/>
    </location>
    <ligand>
        <name>heme</name>
        <dbReference type="ChEBI" id="CHEBI:30413"/>
    </ligand>
    <ligandPart>
        <name>Fe</name>
        <dbReference type="ChEBI" id="CHEBI:18248"/>
    </ligandPart>
</feature>
<evidence type="ECO:0008006" key="11">
    <source>
        <dbReference type="Google" id="ProtNLM"/>
    </source>
</evidence>
<dbReference type="EMBL" id="PKSG01000150">
    <property type="protein sequence ID" value="POR38324.1"/>
    <property type="molecule type" value="Genomic_DNA"/>
</dbReference>
<keyword evidence="4 8" id="KW-0479">Metal-binding</keyword>
<dbReference type="PRINTS" id="PR00463">
    <property type="entry name" value="EP450I"/>
</dbReference>
<dbReference type="PRINTS" id="PR00385">
    <property type="entry name" value="P450"/>
</dbReference>
<evidence type="ECO:0000313" key="10">
    <source>
        <dbReference type="Proteomes" id="UP000237481"/>
    </source>
</evidence>
<dbReference type="OrthoDB" id="1470350at2759"/>
<dbReference type="GO" id="GO:0020037">
    <property type="term" value="F:heme binding"/>
    <property type="evidence" value="ECO:0007669"/>
    <property type="project" value="InterPro"/>
</dbReference>
<dbReference type="AlphaFoldDB" id="A0A2S4L798"/>
<comment type="similarity">
    <text evidence="2">Belongs to the cytochrome P450 family.</text>
</comment>
<evidence type="ECO:0000256" key="5">
    <source>
        <dbReference type="ARBA" id="ARBA00023002"/>
    </source>
</evidence>
<comment type="cofactor">
    <cofactor evidence="1 8">
        <name>heme</name>
        <dbReference type="ChEBI" id="CHEBI:30413"/>
    </cofactor>
</comment>
<proteinExistence type="inferred from homology"/>
<evidence type="ECO:0000256" key="8">
    <source>
        <dbReference type="PIRSR" id="PIRSR602401-1"/>
    </source>
</evidence>
<sequence length="487" mass="54100">MERVTNALAIAATYVLLRLTYNVCLHPLRRFPGPLANRATVLPKLSDLLGGTLPYRVAEMHALHGPVVRIAPNELAFTDPRAWRDIYARKPGEHRAELPHDMAFYNASGHQPASLIASAREQHDPVRRLLGPGFSERAVKAQEDVIGGHVALLMRRLRENCAGGSVAVDMRDWIAFCAFDLIGNLAFGSDFGCLRDSAYHPWIALILASLRDMVMLQVLRALGILRGALFAMRALGVGDKALQMHVELSDSKTRQRMELGTGRDDFLDGLIAAGMGFEQLKENGSVLIIAGSETTATLLTGAIFLLTTHRDALDRLTKEVRGEFDNEDDITLSSVNRLTYMLAVLKESLRCYPPIAIAAPRVVPPGGASIAGYTVPQGTVVGVWHWAMYHDATLFTDPYRFDPERWIQPGSNKYANDRLDAVNAFLLGPRNCIGQNLAYAEMRLVLARLVWGFDMRIGEASVGWLEGQRNYLMWEKPELRVHLRPVR</sequence>
<keyword evidence="7" id="KW-0503">Monooxygenase</keyword>
<evidence type="ECO:0000256" key="7">
    <source>
        <dbReference type="ARBA" id="ARBA00023033"/>
    </source>
</evidence>
<evidence type="ECO:0000256" key="6">
    <source>
        <dbReference type="ARBA" id="ARBA00023004"/>
    </source>
</evidence>
<evidence type="ECO:0000313" key="9">
    <source>
        <dbReference type="EMBL" id="POR38324.1"/>
    </source>
</evidence>